<keyword evidence="1" id="KW-0520">NAD</keyword>
<organism evidence="4 5">
    <name type="scientific">Rubus argutus</name>
    <name type="common">Southern blackberry</name>
    <dbReference type="NCBI Taxonomy" id="59490"/>
    <lineage>
        <taxon>Eukaryota</taxon>
        <taxon>Viridiplantae</taxon>
        <taxon>Streptophyta</taxon>
        <taxon>Embryophyta</taxon>
        <taxon>Tracheophyta</taxon>
        <taxon>Spermatophyta</taxon>
        <taxon>Magnoliopsida</taxon>
        <taxon>eudicotyledons</taxon>
        <taxon>Gunneridae</taxon>
        <taxon>Pentapetalae</taxon>
        <taxon>rosids</taxon>
        <taxon>fabids</taxon>
        <taxon>Rosales</taxon>
        <taxon>Rosaceae</taxon>
        <taxon>Rosoideae</taxon>
        <taxon>Rosoideae incertae sedis</taxon>
        <taxon>Rubus</taxon>
    </lineage>
</organism>
<gene>
    <name evidence="4" type="ORF">M0R45_026109</name>
</gene>
<feature type="compositionally biased region" description="Gly residues" evidence="2">
    <location>
        <begin position="214"/>
        <end position="227"/>
    </location>
</feature>
<dbReference type="Gene3D" id="3.40.50.10140">
    <property type="entry name" value="Toll/interleukin-1 receptor homology (TIR) domain"/>
    <property type="match status" value="1"/>
</dbReference>
<accession>A0AAW1WYC9</accession>
<sequence length="238" mass="25785">MDTNLQVGDAISPTLLKSIEESRFAIVILSPNYASSTWCLQEIAKICRSMEYNDRILPLFFNVEPDDVLLFKGSFEEAFTKYENDGLYRSEKLQEWKDALTKVANCKGWNSKNYKTERELVNKIVEDMCSKVQPNENNKGDLEATREAKKKAHLASGVYVSGGTISGSNVNLGEQGDVVSNVGGDFIKGVAGNFIKGGPKGDIIRGDRGGDGGNSYGGGYAGAGGPAKGNNTFNYGQK</sequence>
<dbReference type="Proteomes" id="UP001457282">
    <property type="component" value="Unassembled WGS sequence"/>
</dbReference>
<evidence type="ECO:0000256" key="1">
    <source>
        <dbReference type="ARBA" id="ARBA00023027"/>
    </source>
</evidence>
<dbReference type="InterPro" id="IPR035897">
    <property type="entry name" value="Toll_tir_struct_dom_sf"/>
</dbReference>
<evidence type="ECO:0000313" key="4">
    <source>
        <dbReference type="EMBL" id="KAK9928998.1"/>
    </source>
</evidence>
<keyword evidence="5" id="KW-1185">Reference proteome</keyword>
<dbReference type="SMART" id="SM00255">
    <property type="entry name" value="TIR"/>
    <property type="match status" value="1"/>
</dbReference>
<dbReference type="Pfam" id="PF01582">
    <property type="entry name" value="TIR"/>
    <property type="match status" value="1"/>
</dbReference>
<dbReference type="PROSITE" id="PS50104">
    <property type="entry name" value="TIR"/>
    <property type="match status" value="1"/>
</dbReference>
<reference evidence="4 5" key="1">
    <citation type="journal article" date="2023" name="G3 (Bethesda)">
        <title>A chromosome-length genome assembly and annotation of blackberry (Rubus argutus, cv. 'Hillquist').</title>
        <authorList>
            <person name="Bruna T."/>
            <person name="Aryal R."/>
            <person name="Dudchenko O."/>
            <person name="Sargent D.J."/>
            <person name="Mead D."/>
            <person name="Buti M."/>
            <person name="Cavallini A."/>
            <person name="Hytonen T."/>
            <person name="Andres J."/>
            <person name="Pham M."/>
            <person name="Weisz D."/>
            <person name="Mascagni F."/>
            <person name="Usai G."/>
            <person name="Natali L."/>
            <person name="Bassil N."/>
            <person name="Fernandez G.E."/>
            <person name="Lomsadze A."/>
            <person name="Armour M."/>
            <person name="Olukolu B."/>
            <person name="Poorten T."/>
            <person name="Britton C."/>
            <person name="Davik J."/>
            <person name="Ashrafi H."/>
            <person name="Aiden E.L."/>
            <person name="Borodovsky M."/>
            <person name="Worthington M."/>
        </authorList>
    </citation>
    <scope>NUCLEOTIDE SEQUENCE [LARGE SCALE GENOMIC DNA]</scope>
    <source>
        <strain evidence="4">PI 553951</strain>
    </source>
</reference>
<evidence type="ECO:0000256" key="2">
    <source>
        <dbReference type="SAM" id="MobiDB-lite"/>
    </source>
</evidence>
<dbReference type="EMBL" id="JBEDUW010000005">
    <property type="protein sequence ID" value="KAK9928998.1"/>
    <property type="molecule type" value="Genomic_DNA"/>
</dbReference>
<dbReference type="SUPFAM" id="SSF52200">
    <property type="entry name" value="Toll/Interleukin receptor TIR domain"/>
    <property type="match status" value="1"/>
</dbReference>
<proteinExistence type="predicted"/>
<evidence type="ECO:0000313" key="5">
    <source>
        <dbReference type="Proteomes" id="UP001457282"/>
    </source>
</evidence>
<name>A0AAW1WYC9_RUBAR</name>
<comment type="caution">
    <text evidence="4">The sequence shown here is derived from an EMBL/GenBank/DDBJ whole genome shotgun (WGS) entry which is preliminary data.</text>
</comment>
<dbReference type="GO" id="GO:0007165">
    <property type="term" value="P:signal transduction"/>
    <property type="evidence" value="ECO:0007669"/>
    <property type="project" value="InterPro"/>
</dbReference>
<dbReference type="PANTHER" id="PTHR32009:SF121">
    <property type="entry name" value="SIMILAR TO PART OF DISEASE RESISTANCE PROTEIN-RELATED"/>
    <property type="match status" value="1"/>
</dbReference>
<feature type="domain" description="TIR" evidence="3">
    <location>
        <begin position="1"/>
        <end position="132"/>
    </location>
</feature>
<dbReference type="PANTHER" id="PTHR32009">
    <property type="entry name" value="TMV RESISTANCE PROTEIN N-LIKE"/>
    <property type="match status" value="1"/>
</dbReference>
<dbReference type="InterPro" id="IPR000157">
    <property type="entry name" value="TIR_dom"/>
</dbReference>
<evidence type="ECO:0000259" key="3">
    <source>
        <dbReference type="PROSITE" id="PS50104"/>
    </source>
</evidence>
<protein>
    <recommendedName>
        <fullName evidence="3">TIR domain-containing protein</fullName>
    </recommendedName>
</protein>
<dbReference type="AlphaFoldDB" id="A0AAW1WYC9"/>
<feature type="region of interest" description="Disordered" evidence="2">
    <location>
        <begin position="214"/>
        <end position="238"/>
    </location>
</feature>